<keyword evidence="3 10" id="KW-0963">Cytoplasm</keyword>
<keyword evidence="8 10" id="KW-0675">Receptor</keyword>
<dbReference type="EC" id="3.6.5.4" evidence="10"/>
<sequence>MREQPGLTPAEAGSPALERTEAEPWPTAEERPDQEAIEEDDEKEVDFSFLESPEPLPETPADFSFLDERVEPVETATREPSPEAEEAAPDVEPATEDDHIGVEPTEPGEGEDLDDRGADFSWLEEDLPPEEDERAEPVAPVVPAAPPRAPLPGDAGFRLREKPAIPAPDAPLPRVSFVERLRQGLSRSSNQLSGSITALFTKRKLDEDTLQDFEDILIQADLGVETAMRITDRLSEGRFGKEIAGAEVRRILAEEIEKTLDPVAQPLELDLEKKPHVILVVGVNGTGKTTTIGKLAAKLTRGGLKVTLCAGDTFRAAAVEQLKIWGERTGSEVVAKQIGADAAGLAFEAYDRAVENDSDVLIIDTAGRLQNKAELMAELEKINRVLSKREPDAPHTVLQTLDATTGQNALNQVEIFRNVSGVNGLVMTKLDGTARGGILVAIAAKHRLPVYFVGVGEGIDDLEPFKAKDFASAIAGTPLN</sequence>
<keyword evidence="4 10" id="KW-0547">Nucleotide-binding</keyword>
<keyword evidence="2 10" id="KW-1003">Cell membrane</keyword>
<evidence type="ECO:0000313" key="14">
    <source>
        <dbReference type="Proteomes" id="UP001164020"/>
    </source>
</evidence>
<feature type="domain" description="SRP54-type proteins GTP-binding" evidence="12">
    <location>
        <begin position="449"/>
        <end position="462"/>
    </location>
</feature>
<evidence type="ECO:0000256" key="5">
    <source>
        <dbReference type="ARBA" id="ARBA00022801"/>
    </source>
</evidence>
<dbReference type="InterPro" id="IPR042101">
    <property type="entry name" value="SRP54_N_sf"/>
</dbReference>
<dbReference type="SUPFAM" id="SSF47364">
    <property type="entry name" value="Domain of the SRP/SRP receptor G-proteins"/>
    <property type="match status" value="1"/>
</dbReference>
<dbReference type="InterPro" id="IPR004390">
    <property type="entry name" value="SR_rcpt_FtsY"/>
</dbReference>
<evidence type="ECO:0000256" key="8">
    <source>
        <dbReference type="ARBA" id="ARBA00023170"/>
    </source>
</evidence>
<dbReference type="EMBL" id="CP114029">
    <property type="protein sequence ID" value="WAP71152.1"/>
    <property type="molecule type" value="Genomic_DNA"/>
</dbReference>
<dbReference type="InterPro" id="IPR036225">
    <property type="entry name" value="SRP/SRP_N"/>
</dbReference>
<dbReference type="InterPro" id="IPR000897">
    <property type="entry name" value="SRP54_GTPase_dom"/>
</dbReference>
<evidence type="ECO:0000256" key="11">
    <source>
        <dbReference type="SAM" id="MobiDB-lite"/>
    </source>
</evidence>
<comment type="subcellular location">
    <subcellularLocation>
        <location evidence="1">Cell inner membrane</location>
        <topology evidence="1">Peripheral membrane protein</topology>
        <orientation evidence="1">Cytoplasmic side</orientation>
    </subcellularLocation>
    <subcellularLocation>
        <location evidence="10">Cell membrane</location>
        <topology evidence="10">Peripheral membrane protein</topology>
        <orientation evidence="10">Cytoplasmic side</orientation>
    </subcellularLocation>
    <subcellularLocation>
        <location evidence="10">Cytoplasm</location>
    </subcellularLocation>
</comment>
<dbReference type="InterPro" id="IPR013822">
    <property type="entry name" value="Signal_recog_particl_SRP54_hlx"/>
</dbReference>
<dbReference type="SUPFAM" id="SSF52540">
    <property type="entry name" value="P-loop containing nucleoside triphosphate hydrolases"/>
    <property type="match status" value="1"/>
</dbReference>
<keyword evidence="5 10" id="KW-0378">Hydrolase</keyword>
<evidence type="ECO:0000313" key="13">
    <source>
        <dbReference type="EMBL" id="WAP71152.1"/>
    </source>
</evidence>
<feature type="compositionally biased region" description="Acidic residues" evidence="11">
    <location>
        <begin position="82"/>
        <end position="95"/>
    </location>
</feature>
<keyword evidence="14" id="KW-1185">Reference proteome</keyword>
<feature type="binding site" evidence="10">
    <location>
        <begin position="428"/>
        <end position="431"/>
    </location>
    <ligand>
        <name>GTP</name>
        <dbReference type="ChEBI" id="CHEBI:37565"/>
    </ligand>
</feature>
<feature type="compositionally biased region" description="Basic and acidic residues" evidence="11">
    <location>
        <begin position="18"/>
        <end position="34"/>
    </location>
</feature>
<evidence type="ECO:0000259" key="12">
    <source>
        <dbReference type="PROSITE" id="PS00300"/>
    </source>
</evidence>
<reference evidence="13" key="1">
    <citation type="submission" date="2022-12" db="EMBL/GenBank/DDBJ databases">
        <title>Jiella pelagia sp. nov., isolated from phosphonate enriched culture of Northwest Pacific surface seawater.</title>
        <authorList>
            <person name="Shin D.Y."/>
            <person name="Hwang C.Y."/>
        </authorList>
    </citation>
    <scope>NUCLEOTIDE SEQUENCE</scope>
    <source>
        <strain evidence="13">HL-NP1</strain>
    </source>
</reference>
<evidence type="ECO:0000256" key="2">
    <source>
        <dbReference type="ARBA" id="ARBA00022475"/>
    </source>
</evidence>
<comment type="similarity">
    <text evidence="10">Belongs to the GTP-binding SRP family. FtsY subfamily.</text>
</comment>
<dbReference type="Gene3D" id="3.40.50.300">
    <property type="entry name" value="P-loop containing nucleotide triphosphate hydrolases"/>
    <property type="match status" value="1"/>
</dbReference>
<feature type="region of interest" description="Disordered" evidence="11">
    <location>
        <begin position="1"/>
        <end position="119"/>
    </location>
</feature>
<feature type="compositionally biased region" description="Acidic residues" evidence="11">
    <location>
        <begin position="35"/>
        <end position="44"/>
    </location>
</feature>
<dbReference type="PANTHER" id="PTHR43134:SF1">
    <property type="entry name" value="SIGNAL RECOGNITION PARTICLE RECEPTOR SUBUNIT ALPHA"/>
    <property type="match status" value="1"/>
</dbReference>
<dbReference type="Gene3D" id="1.20.120.140">
    <property type="entry name" value="Signal recognition particle SRP54, nucleotide-binding domain"/>
    <property type="match status" value="1"/>
</dbReference>
<dbReference type="CDD" id="cd17874">
    <property type="entry name" value="FtsY"/>
    <property type="match status" value="1"/>
</dbReference>
<dbReference type="Pfam" id="PF02881">
    <property type="entry name" value="SRP54_N"/>
    <property type="match status" value="1"/>
</dbReference>
<dbReference type="InterPro" id="IPR003593">
    <property type="entry name" value="AAA+_ATPase"/>
</dbReference>
<dbReference type="HAMAP" id="MF_00920">
    <property type="entry name" value="FtsY"/>
    <property type="match status" value="1"/>
</dbReference>
<gene>
    <name evidence="10 13" type="primary">ftsY</name>
    <name evidence="13" type="ORF">OH818_10130</name>
</gene>
<evidence type="ECO:0000256" key="7">
    <source>
        <dbReference type="ARBA" id="ARBA00023136"/>
    </source>
</evidence>
<comment type="catalytic activity">
    <reaction evidence="9 10">
        <text>GTP + H2O = GDP + phosphate + H(+)</text>
        <dbReference type="Rhea" id="RHEA:19669"/>
        <dbReference type="ChEBI" id="CHEBI:15377"/>
        <dbReference type="ChEBI" id="CHEBI:15378"/>
        <dbReference type="ChEBI" id="CHEBI:37565"/>
        <dbReference type="ChEBI" id="CHEBI:43474"/>
        <dbReference type="ChEBI" id="CHEBI:58189"/>
        <dbReference type="EC" id="3.6.5.4"/>
    </reaction>
</comment>
<dbReference type="SMART" id="SM00963">
    <property type="entry name" value="SRP54_N"/>
    <property type="match status" value="1"/>
</dbReference>
<evidence type="ECO:0000256" key="6">
    <source>
        <dbReference type="ARBA" id="ARBA00023134"/>
    </source>
</evidence>
<proteinExistence type="inferred from homology"/>
<dbReference type="PROSITE" id="PS00300">
    <property type="entry name" value="SRP54"/>
    <property type="match status" value="1"/>
</dbReference>
<organism evidence="13 14">
    <name type="scientific">Jiella pelagia</name>
    <dbReference type="NCBI Taxonomy" id="2986949"/>
    <lineage>
        <taxon>Bacteria</taxon>
        <taxon>Pseudomonadati</taxon>
        <taxon>Pseudomonadota</taxon>
        <taxon>Alphaproteobacteria</taxon>
        <taxon>Hyphomicrobiales</taxon>
        <taxon>Aurantimonadaceae</taxon>
        <taxon>Jiella</taxon>
    </lineage>
</organism>
<feature type="compositionally biased region" description="Basic and acidic residues" evidence="11">
    <location>
        <begin position="66"/>
        <end position="81"/>
    </location>
</feature>
<dbReference type="Proteomes" id="UP001164020">
    <property type="component" value="Chromosome"/>
</dbReference>
<comment type="subunit">
    <text evidence="10">Part of the signal recognition particle protein translocation system, which is composed of SRP and FtsY. SRP is a ribonucleoprotein composed of Ffh and a 4.5S RNA molecule.</text>
</comment>
<keyword evidence="7 10" id="KW-0472">Membrane</keyword>
<dbReference type="SMART" id="SM00962">
    <property type="entry name" value="SRP54"/>
    <property type="match status" value="1"/>
</dbReference>
<evidence type="ECO:0000256" key="4">
    <source>
        <dbReference type="ARBA" id="ARBA00022741"/>
    </source>
</evidence>
<keyword evidence="6 10" id="KW-0342">GTP-binding</keyword>
<dbReference type="InterPro" id="IPR027417">
    <property type="entry name" value="P-loop_NTPase"/>
</dbReference>
<evidence type="ECO:0000256" key="3">
    <source>
        <dbReference type="ARBA" id="ARBA00022490"/>
    </source>
</evidence>
<feature type="binding site" evidence="10">
    <location>
        <begin position="364"/>
        <end position="368"/>
    </location>
    <ligand>
        <name>GTP</name>
        <dbReference type="ChEBI" id="CHEBI:37565"/>
    </ligand>
</feature>
<dbReference type="NCBIfam" id="TIGR00064">
    <property type="entry name" value="ftsY"/>
    <property type="match status" value="1"/>
</dbReference>
<dbReference type="SMART" id="SM00382">
    <property type="entry name" value="AAA"/>
    <property type="match status" value="1"/>
</dbReference>
<accession>A0ABY7C4Y6</accession>
<name>A0ABY7C4Y6_9HYPH</name>
<protein>
    <recommendedName>
        <fullName evidence="10">Signal recognition particle receptor FtsY</fullName>
        <shortName evidence="10">SRP receptor</shortName>
        <ecNumber evidence="10">3.6.5.4</ecNumber>
    </recommendedName>
</protein>
<comment type="function">
    <text evidence="10">Involved in targeting and insertion of nascent membrane proteins into the cytoplasmic membrane. Acts as a receptor for the complex formed by the signal recognition particle (SRP) and the ribosome-nascent chain (RNC). Interaction with SRP-RNC leads to the transfer of the RNC complex to the Sec translocase for insertion into the membrane, the hydrolysis of GTP by both Ffh and FtsY, and the dissociation of the SRP-FtsY complex into the individual components.</text>
</comment>
<evidence type="ECO:0000256" key="1">
    <source>
        <dbReference type="ARBA" id="ARBA00004515"/>
    </source>
</evidence>
<dbReference type="Pfam" id="PF00448">
    <property type="entry name" value="SRP54"/>
    <property type="match status" value="1"/>
</dbReference>
<dbReference type="PANTHER" id="PTHR43134">
    <property type="entry name" value="SIGNAL RECOGNITION PARTICLE RECEPTOR SUBUNIT ALPHA"/>
    <property type="match status" value="1"/>
</dbReference>
<evidence type="ECO:0000256" key="9">
    <source>
        <dbReference type="ARBA" id="ARBA00048027"/>
    </source>
</evidence>
<feature type="binding site" evidence="10">
    <location>
        <begin position="282"/>
        <end position="289"/>
    </location>
    <ligand>
        <name>GTP</name>
        <dbReference type="ChEBI" id="CHEBI:37565"/>
    </ligand>
</feature>
<evidence type="ECO:0000256" key="10">
    <source>
        <dbReference type="HAMAP-Rule" id="MF_00920"/>
    </source>
</evidence>